<sequence>MAARSFGNRMASLDNPGYEEALPMDGKPSDPKVSDGVYHTLGSEGNNYADVIGGFKNKETFHAADQDLELTEMILLMVELNPLLEIAKWRWLLILLWLNKDIFLAKWMDHEAYLGKQMGGAGRDGGSSVGGAGQDVELHDKSLDAHQDLSMGADDPTHQLSTSTTMNEFLRDSYTNLIQVDGGERSMEVNVNLFVERFSMSRNQA</sequence>
<evidence type="ECO:0000313" key="1">
    <source>
        <dbReference type="EMBL" id="ERN14614.1"/>
    </source>
</evidence>
<evidence type="ECO:0000313" key="2">
    <source>
        <dbReference type="Proteomes" id="UP000017836"/>
    </source>
</evidence>
<organism evidence="1 2">
    <name type="scientific">Amborella trichopoda</name>
    <dbReference type="NCBI Taxonomy" id="13333"/>
    <lineage>
        <taxon>Eukaryota</taxon>
        <taxon>Viridiplantae</taxon>
        <taxon>Streptophyta</taxon>
        <taxon>Embryophyta</taxon>
        <taxon>Tracheophyta</taxon>
        <taxon>Spermatophyta</taxon>
        <taxon>Magnoliopsida</taxon>
        <taxon>Amborellales</taxon>
        <taxon>Amborellaceae</taxon>
        <taxon>Amborella</taxon>
    </lineage>
</organism>
<dbReference type="AlphaFoldDB" id="U5CWU3"/>
<dbReference type="HOGENOM" id="CLU_1339178_0_0_1"/>
<gene>
    <name evidence="1" type="ORF">AMTR_s00038p00174450</name>
</gene>
<accession>U5CWU3</accession>
<proteinExistence type="predicted"/>
<reference evidence="2" key="1">
    <citation type="journal article" date="2013" name="Science">
        <title>The Amborella genome and the evolution of flowering plants.</title>
        <authorList>
            <consortium name="Amborella Genome Project"/>
        </authorList>
    </citation>
    <scope>NUCLEOTIDE SEQUENCE [LARGE SCALE GENOMIC DNA]</scope>
</reference>
<dbReference type="Proteomes" id="UP000017836">
    <property type="component" value="Unassembled WGS sequence"/>
</dbReference>
<name>U5CWU3_AMBTC</name>
<protein>
    <submittedName>
        <fullName evidence="1">Uncharacterized protein</fullName>
    </submittedName>
</protein>
<dbReference type="EMBL" id="KI392532">
    <property type="protein sequence ID" value="ERN14614.1"/>
    <property type="molecule type" value="Genomic_DNA"/>
</dbReference>
<dbReference type="Gramene" id="ERN14614">
    <property type="protein sequence ID" value="ERN14614"/>
    <property type="gene ID" value="AMTR_s00038p00174450"/>
</dbReference>
<keyword evidence="2" id="KW-1185">Reference proteome</keyword>